<evidence type="ECO:0000256" key="5">
    <source>
        <dbReference type="ARBA" id="ARBA00023284"/>
    </source>
</evidence>
<accession>A0A147KLD0</accession>
<dbReference type="InterPro" id="IPR013766">
    <property type="entry name" value="Thioredoxin_domain"/>
</dbReference>
<dbReference type="OrthoDB" id="9796554at2"/>
<sequence>MPFTRPGSRLRAAALRCAAAVAVLAALAGCAEGVDTGAASEDDRYISGDGSSTLFPVEEREQAPQVEGETLDGDRISLADYSGDVVVLNFWASWCAPCRAETPVLNEVSAEHADEGVRFLGVNIKDNRTSAQAFEQNQEVGYPSLYDQPGEVPQAFRETVPPQAIPSTLVIDRQGRIAARVIGATDYNQLTELVDTVVAEDAGSR</sequence>
<dbReference type="InterPro" id="IPR017937">
    <property type="entry name" value="Thioredoxin_CS"/>
</dbReference>
<dbReference type="Pfam" id="PF00578">
    <property type="entry name" value="AhpC-TSA"/>
    <property type="match status" value="1"/>
</dbReference>
<dbReference type="PROSITE" id="PS00194">
    <property type="entry name" value="THIOREDOXIN_1"/>
    <property type="match status" value="1"/>
</dbReference>
<feature type="chain" id="PRO_5038421816" evidence="6">
    <location>
        <begin position="29"/>
        <end position="205"/>
    </location>
</feature>
<dbReference type="RefSeq" id="WP_068756607.1">
    <property type="nucleotide sequence ID" value="NZ_KQ950182.1"/>
</dbReference>
<dbReference type="Gene3D" id="3.40.30.10">
    <property type="entry name" value="Glutaredoxin"/>
    <property type="match status" value="1"/>
</dbReference>
<dbReference type="Proteomes" id="UP000074382">
    <property type="component" value="Unassembled WGS sequence"/>
</dbReference>
<gene>
    <name evidence="8" type="ORF">AC529_03605</name>
</gene>
<dbReference type="PANTHER" id="PTHR42852:SF6">
    <property type="entry name" value="THIOL:DISULFIDE INTERCHANGE PROTEIN DSBE"/>
    <property type="match status" value="1"/>
</dbReference>
<protein>
    <submittedName>
        <fullName evidence="8">Oxidoreductase</fullName>
    </submittedName>
</protein>
<dbReference type="InterPro" id="IPR000866">
    <property type="entry name" value="AhpC/TSA"/>
</dbReference>
<dbReference type="GO" id="GO:0016491">
    <property type="term" value="F:oxidoreductase activity"/>
    <property type="evidence" value="ECO:0007669"/>
    <property type="project" value="InterPro"/>
</dbReference>
<name>A0A147KLD0_THECS</name>
<keyword evidence="4" id="KW-1015">Disulfide bond</keyword>
<keyword evidence="3" id="KW-0735">Signal-anchor</keyword>
<feature type="signal peptide" evidence="6">
    <location>
        <begin position="1"/>
        <end position="28"/>
    </location>
</feature>
<keyword evidence="2" id="KW-0201">Cytochrome c-type biogenesis</keyword>
<evidence type="ECO:0000256" key="2">
    <source>
        <dbReference type="ARBA" id="ARBA00022748"/>
    </source>
</evidence>
<keyword evidence="6" id="KW-0732">Signal</keyword>
<dbReference type="CDD" id="cd02966">
    <property type="entry name" value="TlpA_like_family"/>
    <property type="match status" value="1"/>
</dbReference>
<proteinExistence type="predicted"/>
<evidence type="ECO:0000256" key="3">
    <source>
        <dbReference type="ARBA" id="ARBA00022968"/>
    </source>
</evidence>
<dbReference type="EMBL" id="LGEM01000016">
    <property type="protein sequence ID" value="KUP98049.1"/>
    <property type="molecule type" value="Genomic_DNA"/>
</dbReference>
<dbReference type="PANTHER" id="PTHR42852">
    <property type="entry name" value="THIOL:DISULFIDE INTERCHANGE PROTEIN DSBE"/>
    <property type="match status" value="1"/>
</dbReference>
<comment type="subcellular location">
    <subcellularLocation>
        <location evidence="1">Cell envelope</location>
    </subcellularLocation>
</comment>
<dbReference type="SUPFAM" id="SSF52833">
    <property type="entry name" value="Thioredoxin-like"/>
    <property type="match status" value="1"/>
</dbReference>
<evidence type="ECO:0000256" key="1">
    <source>
        <dbReference type="ARBA" id="ARBA00004196"/>
    </source>
</evidence>
<keyword evidence="5" id="KW-0676">Redox-active center</keyword>
<dbReference type="GO" id="GO:0016209">
    <property type="term" value="F:antioxidant activity"/>
    <property type="evidence" value="ECO:0007669"/>
    <property type="project" value="InterPro"/>
</dbReference>
<reference evidence="9" key="1">
    <citation type="journal article" date="2017" name="Acta Aliment.">
        <title>Plant polysaccharide degrading enzyme system of Thermpbifida cellulosilytica TB100 revealed by de novo genome project data.</title>
        <authorList>
            <person name="Toth A."/>
            <person name="Baka E."/>
            <person name="Luzics S."/>
            <person name="Bata-Vidacs I."/>
            <person name="Nagy I."/>
            <person name="Balint B."/>
            <person name="Herceg R."/>
            <person name="Olasz F."/>
            <person name="Wilk T."/>
            <person name="Nagy T."/>
            <person name="Kriszt B."/>
            <person name="Nagy I."/>
            <person name="Kukolya J."/>
        </authorList>
    </citation>
    <scope>NUCLEOTIDE SEQUENCE [LARGE SCALE GENOMIC DNA]</scope>
    <source>
        <strain evidence="9">TB100</strain>
    </source>
</reference>
<evidence type="ECO:0000313" key="8">
    <source>
        <dbReference type="EMBL" id="KUP98049.1"/>
    </source>
</evidence>
<evidence type="ECO:0000256" key="4">
    <source>
        <dbReference type="ARBA" id="ARBA00023157"/>
    </source>
</evidence>
<evidence type="ECO:0000313" key="9">
    <source>
        <dbReference type="Proteomes" id="UP000074382"/>
    </source>
</evidence>
<dbReference type="PROSITE" id="PS51352">
    <property type="entry name" value="THIOREDOXIN_2"/>
    <property type="match status" value="1"/>
</dbReference>
<evidence type="ECO:0000256" key="6">
    <source>
        <dbReference type="SAM" id="SignalP"/>
    </source>
</evidence>
<keyword evidence="9" id="KW-1185">Reference proteome</keyword>
<dbReference type="AlphaFoldDB" id="A0A147KLD0"/>
<organism evidence="8 9">
    <name type="scientific">Thermobifida cellulosilytica TB100</name>
    <dbReference type="NCBI Taxonomy" id="665004"/>
    <lineage>
        <taxon>Bacteria</taxon>
        <taxon>Bacillati</taxon>
        <taxon>Actinomycetota</taxon>
        <taxon>Actinomycetes</taxon>
        <taxon>Streptosporangiales</taxon>
        <taxon>Nocardiopsidaceae</taxon>
        <taxon>Thermobifida</taxon>
    </lineage>
</organism>
<dbReference type="InterPro" id="IPR036249">
    <property type="entry name" value="Thioredoxin-like_sf"/>
</dbReference>
<comment type="caution">
    <text evidence="8">The sequence shown here is derived from an EMBL/GenBank/DDBJ whole genome shotgun (WGS) entry which is preliminary data.</text>
</comment>
<dbReference type="GO" id="GO:0017004">
    <property type="term" value="P:cytochrome complex assembly"/>
    <property type="evidence" value="ECO:0007669"/>
    <property type="project" value="UniProtKB-KW"/>
</dbReference>
<keyword evidence="3" id="KW-0812">Transmembrane</keyword>
<evidence type="ECO:0000259" key="7">
    <source>
        <dbReference type="PROSITE" id="PS51352"/>
    </source>
</evidence>
<dbReference type="GO" id="GO:0030313">
    <property type="term" value="C:cell envelope"/>
    <property type="evidence" value="ECO:0007669"/>
    <property type="project" value="UniProtKB-SubCell"/>
</dbReference>
<dbReference type="PATRIC" id="fig|665004.4.peg.2657"/>
<dbReference type="InterPro" id="IPR050553">
    <property type="entry name" value="Thioredoxin_ResA/DsbE_sf"/>
</dbReference>
<dbReference type="STRING" id="665004.AC529_03605"/>
<feature type="domain" description="Thioredoxin" evidence="7">
    <location>
        <begin position="57"/>
        <end position="199"/>
    </location>
</feature>
<dbReference type="PROSITE" id="PS51257">
    <property type="entry name" value="PROKAR_LIPOPROTEIN"/>
    <property type="match status" value="1"/>
</dbReference>